<feature type="region of interest" description="Disordered" evidence="3">
    <location>
        <begin position="419"/>
        <end position="445"/>
    </location>
</feature>
<dbReference type="GO" id="GO:0005794">
    <property type="term" value="C:Golgi apparatus"/>
    <property type="evidence" value="ECO:0007669"/>
    <property type="project" value="TreeGrafter"/>
</dbReference>
<dbReference type="InterPro" id="IPR031777">
    <property type="entry name" value="Sortilin_C"/>
</dbReference>
<keyword evidence="4" id="KW-0812">Transmembrane</keyword>
<organism evidence="6 7">
    <name type="scientific">Stentor coeruleus</name>
    <dbReference type="NCBI Taxonomy" id="5963"/>
    <lineage>
        <taxon>Eukaryota</taxon>
        <taxon>Sar</taxon>
        <taxon>Alveolata</taxon>
        <taxon>Ciliophora</taxon>
        <taxon>Postciliodesmatophora</taxon>
        <taxon>Heterotrichea</taxon>
        <taxon>Heterotrichida</taxon>
        <taxon>Stentoridae</taxon>
        <taxon>Stentor</taxon>
    </lineage>
</organism>
<dbReference type="SUPFAM" id="SSF110296">
    <property type="entry name" value="Oligoxyloglucan reducing end-specific cellobiohydrolase"/>
    <property type="match status" value="1"/>
</dbReference>
<feature type="transmembrane region" description="Helical" evidence="4">
    <location>
        <begin position="371"/>
        <end position="389"/>
    </location>
</feature>
<dbReference type="SMART" id="SM00602">
    <property type="entry name" value="VPS10"/>
    <property type="match status" value="1"/>
</dbReference>
<dbReference type="Pfam" id="PF15901">
    <property type="entry name" value="Sortilin_C"/>
    <property type="match status" value="1"/>
</dbReference>
<evidence type="ECO:0000256" key="3">
    <source>
        <dbReference type="SAM" id="MobiDB-lite"/>
    </source>
</evidence>
<proteinExistence type="predicted"/>
<keyword evidence="2" id="KW-0325">Glycoprotein</keyword>
<evidence type="ECO:0000259" key="5">
    <source>
        <dbReference type="SMART" id="SM00602"/>
    </source>
</evidence>
<accession>A0A1R2AUS6</accession>
<sequence>MLEDHQDTISLTYNARGSSGYCDFDKVKGLEGIYIANIFDKNHLLTDSDEKVTKKEAKKFQKTVITFDKGGEWKNIEPPERDSAGKRIICEDDCSLHLHSITSSFSPIYSNENAIGIILATGNIGRYLSYKEDELNTYLSRDGGLSWTELKKGEFIYDMGDHGAIILMADSQKATDTLYFSWNEGLTWEKILIDFPLEVENILIEPTSTSQKFLVYGEKDGKGITVAVDFSTYHEPMCRKPDKAGSSDSDYEIWRPQNLMSSGCLMGHKVEYVRRKQDAECFNGEEFERPKFIENCECTDEDFECDLGYYREESGVCTVIEGYVFSESECNENDFMYTVTGYRRVAGDTCQDGVSSQYEPMQIPCQDNSGMYFYMILAIGFAAGSLWALDKYGIQAKDLFSYFSKDTFDRSGFFSDLTKAPEGMEEEELGETKLDANEEEFDPRN</sequence>
<dbReference type="InterPro" id="IPR006581">
    <property type="entry name" value="VPS10"/>
</dbReference>
<reference evidence="6 7" key="1">
    <citation type="submission" date="2016-11" db="EMBL/GenBank/DDBJ databases">
        <title>The macronuclear genome of Stentor coeruleus: a giant cell with tiny introns.</title>
        <authorList>
            <person name="Slabodnick M."/>
            <person name="Ruby J.G."/>
            <person name="Reiff S.B."/>
            <person name="Swart E.C."/>
            <person name="Gosai S."/>
            <person name="Prabakaran S."/>
            <person name="Witkowska E."/>
            <person name="Larue G.E."/>
            <person name="Fisher S."/>
            <person name="Freeman R.M."/>
            <person name="Gunawardena J."/>
            <person name="Chu W."/>
            <person name="Stover N.A."/>
            <person name="Gregory B.D."/>
            <person name="Nowacki M."/>
            <person name="Derisi J."/>
            <person name="Roy S.W."/>
            <person name="Marshall W.F."/>
            <person name="Sood P."/>
        </authorList>
    </citation>
    <scope>NUCLEOTIDE SEQUENCE [LARGE SCALE GENOMIC DNA]</scope>
    <source>
        <strain evidence="6">WM001</strain>
    </source>
</reference>
<dbReference type="Proteomes" id="UP000187209">
    <property type="component" value="Unassembled WGS sequence"/>
</dbReference>
<feature type="compositionally biased region" description="Basic and acidic residues" evidence="3">
    <location>
        <begin position="430"/>
        <end position="445"/>
    </location>
</feature>
<evidence type="ECO:0000313" key="6">
    <source>
        <dbReference type="EMBL" id="OMJ68160.1"/>
    </source>
</evidence>
<dbReference type="GO" id="GO:0006892">
    <property type="term" value="P:post-Golgi vesicle-mediated transport"/>
    <property type="evidence" value="ECO:0007669"/>
    <property type="project" value="TreeGrafter"/>
</dbReference>
<feature type="domain" description="VPS10" evidence="5">
    <location>
        <begin position="1"/>
        <end position="370"/>
    </location>
</feature>
<keyword evidence="4" id="KW-0472">Membrane</keyword>
<dbReference type="Gene3D" id="3.30.60.270">
    <property type="match status" value="1"/>
</dbReference>
<evidence type="ECO:0000256" key="1">
    <source>
        <dbReference type="ARBA" id="ARBA00022737"/>
    </source>
</evidence>
<dbReference type="Gene3D" id="2.10.70.80">
    <property type="match status" value="1"/>
</dbReference>
<evidence type="ECO:0000256" key="2">
    <source>
        <dbReference type="ARBA" id="ARBA00023180"/>
    </source>
</evidence>
<evidence type="ECO:0000313" key="7">
    <source>
        <dbReference type="Proteomes" id="UP000187209"/>
    </source>
</evidence>
<keyword evidence="1" id="KW-0677">Repeat</keyword>
<dbReference type="GO" id="GO:0016020">
    <property type="term" value="C:membrane"/>
    <property type="evidence" value="ECO:0007669"/>
    <property type="project" value="InterPro"/>
</dbReference>
<gene>
    <name evidence="6" type="ORF">SteCoe_34482</name>
</gene>
<dbReference type="AlphaFoldDB" id="A0A1R2AUS6"/>
<dbReference type="InterPro" id="IPR050310">
    <property type="entry name" value="VPS10-sortilin"/>
</dbReference>
<dbReference type="PANTHER" id="PTHR12106">
    <property type="entry name" value="SORTILIN RELATED"/>
    <property type="match status" value="1"/>
</dbReference>
<keyword evidence="4" id="KW-1133">Transmembrane helix</keyword>
<dbReference type="Pfam" id="PF15902">
    <property type="entry name" value="Sortilin-Vps10"/>
    <property type="match status" value="1"/>
</dbReference>
<comment type="caution">
    <text evidence="6">The sequence shown here is derived from an EMBL/GenBank/DDBJ whole genome shotgun (WGS) entry which is preliminary data.</text>
</comment>
<protein>
    <recommendedName>
        <fullName evidence="5">VPS10 domain-containing protein</fullName>
    </recommendedName>
</protein>
<dbReference type="OrthoDB" id="443634at2759"/>
<name>A0A1R2AUS6_9CILI</name>
<dbReference type="PANTHER" id="PTHR12106:SF27">
    <property type="entry name" value="SORTILIN-RELATED RECEPTOR"/>
    <property type="match status" value="1"/>
</dbReference>
<dbReference type="InterPro" id="IPR031778">
    <property type="entry name" value="Sortilin_N"/>
</dbReference>
<evidence type="ECO:0000256" key="4">
    <source>
        <dbReference type="SAM" id="Phobius"/>
    </source>
</evidence>
<keyword evidence="7" id="KW-1185">Reference proteome</keyword>
<dbReference type="EMBL" id="MPUH01001375">
    <property type="protein sequence ID" value="OMJ68160.1"/>
    <property type="molecule type" value="Genomic_DNA"/>
</dbReference>